<dbReference type="EMBL" id="CAKKLH010000287">
    <property type="protein sequence ID" value="CAH0108745.1"/>
    <property type="molecule type" value="Genomic_DNA"/>
</dbReference>
<sequence>MLTSVRRTFYENSPMNYPYGNTRSRNVFQDFSCEIGGSYLSSTLKVNPKVKLWFGLVTDHLFVLFLGSGDLRNALQVATNLSFNRWEIHMNDISPAVVARNITILKIISAPDFNPDNKEDFAFVWDIWYNLEWPEITRKRFQQTMKDLLNDLLPQEISIPKTIQRQMLKDVWSSWLLTSSESEFKAGLFMKKIDEERKLFVCQGWDTMYPGELAEEAKGKNVDFFSIAIEGIASHLERNVGIEGLSESVRENIRNEASRFFKRGSCRLEGDVTVVCVNPTMLDPVTLHWENHHSLNPYGGYLPLRTEELDTSVKKKMMIRSCQKILKNLLSSYRQRLIKDKNIQLFFYLEDALELCYSENVNTFEVIDCSNVADQVGLLNLILACYGKLSDHPEAVLFTETMNWITLSPSVKLYVETALCCPLSMIPTMYGLRLISRVELGSPEIVNMRRPIAQPIVLSWQKAPPFCNVSMLPSSALDKCFNQLANVCFDDKFPYRYTGVIPPGVRCGMLSHTPQTFNYAVNSMIQRIGGDHCLKNVKKMKMLPFFRLAGQTMDAWKNGQKIFKLTAVIPNVTTVSLKKNDSLKGTPTLRLILMPKATYRNRYDLFGPNVHYIDNFQLVMKKTITGFENISVSFLLSPDHGLEKTHLAFVIDIFFLFESFESMLVEEWDIPYPFLPTSSHLELPHSEERCMKVDSCFESKEQYQLKICIAAKNVSGLKVSTNHVAPCESCHEIILSLTQPNNIKPLPLSFPYPILVDDIRAVLHRKDHYVELVLKKAMWEPWPCEYRPADSCVLDNVFDPAQLKPWKEEQSQSSFSNPNWNSLNIHLKVQFNFRELENPSLIEKSPLNCARDIVTALFSDSSCCVRIQRINASTPDWYLRVHRPVVTTPIGSPALLISAFDFRLAEKLTESGKWNKKQYAENFSRVFPNYDPEKRMTIEIETAEQSQLLRFILRLNSTKIRPSIWQEKNVTLGNDSPWMATFISPLYIDCPLNEIKYNCVSTSGKVSASEIAANDNSCCRACKKVSENLKRCSRCRVAVYCSVECQRHHWAEHKTTCKKI</sequence>
<keyword evidence="11" id="KW-1185">Reference proteome</keyword>
<dbReference type="OrthoDB" id="5282002at2759"/>
<evidence type="ECO:0000256" key="4">
    <source>
        <dbReference type="ARBA" id="ARBA00023015"/>
    </source>
</evidence>
<dbReference type="GO" id="GO:0005634">
    <property type="term" value="C:nucleus"/>
    <property type="evidence" value="ECO:0007669"/>
    <property type="project" value="TreeGrafter"/>
</dbReference>
<dbReference type="InterPro" id="IPR024119">
    <property type="entry name" value="TF_DEAF-1"/>
</dbReference>
<dbReference type="Proteomes" id="UP000789390">
    <property type="component" value="Unassembled WGS sequence"/>
</dbReference>
<dbReference type="PANTHER" id="PTHR10237">
    <property type="entry name" value="DEFORMED EPIDERMAL AUTOREGULATORY FACTOR 1 HOMOLOG SUPPRESSIN"/>
    <property type="match status" value="1"/>
</dbReference>
<organism evidence="10 11">
    <name type="scientific">Daphnia galeata</name>
    <dbReference type="NCBI Taxonomy" id="27404"/>
    <lineage>
        <taxon>Eukaryota</taxon>
        <taxon>Metazoa</taxon>
        <taxon>Ecdysozoa</taxon>
        <taxon>Arthropoda</taxon>
        <taxon>Crustacea</taxon>
        <taxon>Branchiopoda</taxon>
        <taxon>Diplostraca</taxon>
        <taxon>Cladocera</taxon>
        <taxon>Anomopoda</taxon>
        <taxon>Daphniidae</taxon>
        <taxon>Daphnia</taxon>
    </lineage>
</organism>
<accession>A0A8J2RZV6</accession>
<dbReference type="AlphaFoldDB" id="A0A8J2RZV6"/>
<evidence type="ECO:0000256" key="5">
    <source>
        <dbReference type="ARBA" id="ARBA00023125"/>
    </source>
</evidence>
<keyword evidence="6" id="KW-0804">Transcription</keyword>
<keyword evidence="1" id="KW-0479">Metal-binding</keyword>
<dbReference type="Gene3D" id="6.10.140.2220">
    <property type="match status" value="1"/>
</dbReference>
<evidence type="ECO:0000256" key="1">
    <source>
        <dbReference type="ARBA" id="ARBA00022723"/>
    </source>
</evidence>
<comment type="caution">
    <text evidence="10">The sequence shown here is derived from an EMBL/GenBank/DDBJ whole genome shotgun (WGS) entry which is preliminary data.</text>
</comment>
<name>A0A8J2RZV6_9CRUS</name>
<dbReference type="GO" id="GO:0003677">
    <property type="term" value="F:DNA binding"/>
    <property type="evidence" value="ECO:0007669"/>
    <property type="project" value="UniProtKB-KW"/>
</dbReference>
<dbReference type="PANTHER" id="PTHR10237:SF1">
    <property type="entry name" value="DEFORMED EPIDERMAL AUTOREGULATORY FACTOR 1 HOMOLOG"/>
    <property type="match status" value="1"/>
</dbReference>
<keyword evidence="3" id="KW-0862">Zinc</keyword>
<feature type="domain" description="MYND-type" evidence="9">
    <location>
        <begin position="1019"/>
        <end position="1057"/>
    </location>
</feature>
<dbReference type="Pfam" id="PF14737">
    <property type="entry name" value="DUF4470"/>
    <property type="match status" value="1"/>
</dbReference>
<evidence type="ECO:0000256" key="7">
    <source>
        <dbReference type="ARBA" id="ARBA00023242"/>
    </source>
</evidence>
<keyword evidence="7" id="KW-0539">Nucleus</keyword>
<evidence type="ECO:0000256" key="6">
    <source>
        <dbReference type="ARBA" id="ARBA00023163"/>
    </source>
</evidence>
<keyword evidence="5" id="KW-0238">DNA-binding</keyword>
<evidence type="ECO:0000313" key="10">
    <source>
        <dbReference type="EMBL" id="CAH0108745.1"/>
    </source>
</evidence>
<dbReference type="GO" id="GO:0008270">
    <property type="term" value="F:zinc ion binding"/>
    <property type="evidence" value="ECO:0007669"/>
    <property type="project" value="UniProtKB-KW"/>
</dbReference>
<dbReference type="Pfam" id="PF01753">
    <property type="entry name" value="zf-MYND"/>
    <property type="match status" value="1"/>
</dbReference>
<evidence type="ECO:0000259" key="9">
    <source>
        <dbReference type="PROSITE" id="PS50865"/>
    </source>
</evidence>
<keyword evidence="4" id="KW-0805">Transcription regulation</keyword>
<evidence type="ECO:0000256" key="2">
    <source>
        <dbReference type="ARBA" id="ARBA00022771"/>
    </source>
</evidence>
<protein>
    <recommendedName>
        <fullName evidence="9">MYND-type domain-containing protein</fullName>
    </recommendedName>
</protein>
<keyword evidence="2 8" id="KW-0863">Zinc-finger</keyword>
<evidence type="ECO:0000256" key="3">
    <source>
        <dbReference type="ARBA" id="ARBA00022833"/>
    </source>
</evidence>
<dbReference type="PROSITE" id="PS50865">
    <property type="entry name" value="ZF_MYND_2"/>
    <property type="match status" value="1"/>
</dbReference>
<evidence type="ECO:0000256" key="8">
    <source>
        <dbReference type="PROSITE-ProRule" id="PRU00134"/>
    </source>
</evidence>
<gene>
    <name evidence="10" type="ORF">DGAL_LOCUS12146</name>
</gene>
<dbReference type="SUPFAM" id="SSF144232">
    <property type="entry name" value="HIT/MYND zinc finger-like"/>
    <property type="match status" value="1"/>
</dbReference>
<dbReference type="InterPro" id="IPR027974">
    <property type="entry name" value="DUF4470"/>
</dbReference>
<dbReference type="GO" id="GO:0000981">
    <property type="term" value="F:DNA-binding transcription factor activity, RNA polymerase II-specific"/>
    <property type="evidence" value="ECO:0007669"/>
    <property type="project" value="TreeGrafter"/>
</dbReference>
<reference evidence="10" key="1">
    <citation type="submission" date="2021-11" db="EMBL/GenBank/DDBJ databases">
        <authorList>
            <person name="Schell T."/>
        </authorList>
    </citation>
    <scope>NUCLEOTIDE SEQUENCE</scope>
    <source>
        <strain evidence="10">M5</strain>
    </source>
</reference>
<dbReference type="InterPro" id="IPR002893">
    <property type="entry name" value="Znf_MYND"/>
</dbReference>
<proteinExistence type="predicted"/>
<evidence type="ECO:0000313" key="11">
    <source>
        <dbReference type="Proteomes" id="UP000789390"/>
    </source>
</evidence>